<feature type="domain" description="Peptidase S9A N-terminal" evidence="7">
    <location>
        <begin position="9"/>
        <end position="412"/>
    </location>
</feature>
<evidence type="ECO:0000256" key="3">
    <source>
        <dbReference type="ARBA" id="ARBA00022670"/>
    </source>
</evidence>
<dbReference type="InterPro" id="IPR002470">
    <property type="entry name" value="Peptidase_S9A"/>
</dbReference>
<evidence type="ECO:0000256" key="5">
    <source>
        <dbReference type="ARBA" id="ARBA00022825"/>
    </source>
</evidence>
<sequence>MSTATGRPAARRDAVVERLHGHEVPDPYRWLEDVDDPDCAAWLDGQAEAFARHAGGWPDREEWRTRLARAAAAGGAAVPVVSPPVWRRGRRFFLRRTPDMQLPVLMTAGPDEPPRVLLDPLVLDPSGATTLQGWRPSPCGGLLAYQLARHGDERPLLWVLNVADGGLVDGPLEPGRVTPVAWLPGGTAFCYIDTPGPGLEGGRRLRLHRVGAEPAGDPVLFATDLPQLAVTSAPDGRVMLSAAPGATSGNLLWIADAPDGRAPVLRPALLHDGTRDGTRAALKFAPDGGVLAVTDRGAPYGRLCAVDPADPRPEHWRTVIAEEPGAVLADCATLTDPATGEPRLLTVRTRHGASELRLHAPDGTFLRDVPAPGHGTVTRLTAPPDGGPLAWFAYTDYTTPPAVHRVDVRDGSCVPEAPPEPAARAMARARPEVRRLTYASPDGTPVRMHLIARPGGDGPRPLLLTAYGGFGASTPPAYSPAVAAWVEAGGVYAVASVRGGGEEGTGWHAAGRGRDKPNAVDDFTAAARALIDGGHTASDRLAIRGSSHSGFLVAAALTRCPELYAAAVITDAVTDMVRYHRFGIGRMWTEEFGTADDPEQLAVLLGYSPYHRVRAGTAYPPVLLTCPRTDPRVDSMHTRKMTAALQHATASSHPVLLRCEPGVGHGERSLSRWLGLQTDVLAFCAAHTGLRLG</sequence>
<evidence type="ECO:0000313" key="8">
    <source>
        <dbReference type="EMBL" id="MFD0904696.1"/>
    </source>
</evidence>
<dbReference type="PRINTS" id="PR00862">
    <property type="entry name" value="PROLIGOPTASE"/>
</dbReference>
<keyword evidence="4" id="KW-0378">Hydrolase</keyword>
<dbReference type="PANTHER" id="PTHR42881:SF2">
    <property type="entry name" value="PROLYL ENDOPEPTIDASE"/>
    <property type="match status" value="1"/>
</dbReference>
<evidence type="ECO:0000259" key="7">
    <source>
        <dbReference type="Pfam" id="PF02897"/>
    </source>
</evidence>
<dbReference type="InterPro" id="IPR051167">
    <property type="entry name" value="Prolyl_oligopep/macrocyclase"/>
</dbReference>
<comment type="caution">
    <text evidence="8">The sequence shown here is derived from an EMBL/GenBank/DDBJ whole genome shotgun (WGS) entry which is preliminary data.</text>
</comment>
<dbReference type="Pfam" id="PF02897">
    <property type="entry name" value="Peptidase_S9_N"/>
    <property type="match status" value="1"/>
</dbReference>
<reference evidence="9" key="1">
    <citation type="journal article" date="2019" name="Int. J. Syst. Evol. Microbiol.">
        <title>The Global Catalogue of Microorganisms (GCM) 10K type strain sequencing project: providing services to taxonomists for standard genome sequencing and annotation.</title>
        <authorList>
            <consortium name="The Broad Institute Genomics Platform"/>
            <consortium name="The Broad Institute Genome Sequencing Center for Infectious Disease"/>
            <person name="Wu L."/>
            <person name="Ma J."/>
        </authorList>
    </citation>
    <scope>NUCLEOTIDE SEQUENCE [LARGE SCALE GENOMIC DNA]</scope>
    <source>
        <strain evidence="9">JCM 31202</strain>
    </source>
</reference>
<dbReference type="SUPFAM" id="SSF53474">
    <property type="entry name" value="alpha/beta-Hydrolases"/>
    <property type="match status" value="1"/>
</dbReference>
<keyword evidence="3" id="KW-0645">Protease</keyword>
<dbReference type="EMBL" id="JBHTJA010000095">
    <property type="protein sequence ID" value="MFD0904696.1"/>
    <property type="molecule type" value="Genomic_DNA"/>
</dbReference>
<dbReference type="RefSeq" id="WP_378304828.1">
    <property type="nucleotide sequence ID" value="NZ_JBHTJA010000095.1"/>
</dbReference>
<organism evidence="8 9">
    <name type="scientific">Actinomadura sediminis</name>
    <dbReference type="NCBI Taxonomy" id="1038904"/>
    <lineage>
        <taxon>Bacteria</taxon>
        <taxon>Bacillati</taxon>
        <taxon>Actinomycetota</taxon>
        <taxon>Actinomycetes</taxon>
        <taxon>Streptosporangiales</taxon>
        <taxon>Thermomonosporaceae</taxon>
        <taxon>Actinomadura</taxon>
    </lineage>
</organism>
<keyword evidence="9" id="KW-1185">Reference proteome</keyword>
<dbReference type="Gene3D" id="2.130.10.120">
    <property type="entry name" value="Prolyl oligopeptidase, N-terminal domain"/>
    <property type="match status" value="1"/>
</dbReference>
<feature type="domain" description="Peptidase S9 prolyl oligopeptidase catalytic" evidence="6">
    <location>
        <begin position="482"/>
        <end position="689"/>
    </location>
</feature>
<dbReference type="EC" id="3.4.21.26" evidence="2"/>
<dbReference type="Gene3D" id="3.40.50.1820">
    <property type="entry name" value="alpha/beta hydrolase"/>
    <property type="match status" value="1"/>
</dbReference>
<dbReference type="Pfam" id="PF00326">
    <property type="entry name" value="Peptidase_S9"/>
    <property type="match status" value="1"/>
</dbReference>
<evidence type="ECO:0000256" key="1">
    <source>
        <dbReference type="ARBA" id="ARBA00001070"/>
    </source>
</evidence>
<comment type="catalytic activity">
    <reaction evidence="1">
        <text>Hydrolysis of Pro-|-Xaa &gt;&gt; Ala-|-Xaa in oligopeptides.</text>
        <dbReference type="EC" id="3.4.21.26"/>
    </reaction>
</comment>
<proteinExistence type="predicted"/>
<dbReference type="InterPro" id="IPR023302">
    <property type="entry name" value="Pept_S9A_N"/>
</dbReference>
<evidence type="ECO:0000256" key="4">
    <source>
        <dbReference type="ARBA" id="ARBA00022801"/>
    </source>
</evidence>
<dbReference type="InterPro" id="IPR029058">
    <property type="entry name" value="AB_hydrolase_fold"/>
</dbReference>
<accession>A0ABW3F107</accession>
<evidence type="ECO:0000259" key="6">
    <source>
        <dbReference type="Pfam" id="PF00326"/>
    </source>
</evidence>
<gene>
    <name evidence="8" type="ORF">ACFQ11_30235</name>
</gene>
<evidence type="ECO:0000256" key="2">
    <source>
        <dbReference type="ARBA" id="ARBA00011897"/>
    </source>
</evidence>
<keyword evidence="5" id="KW-0720">Serine protease</keyword>
<name>A0ABW3F107_9ACTN</name>
<evidence type="ECO:0000313" key="9">
    <source>
        <dbReference type="Proteomes" id="UP001596972"/>
    </source>
</evidence>
<dbReference type="Proteomes" id="UP001596972">
    <property type="component" value="Unassembled WGS sequence"/>
</dbReference>
<dbReference type="SUPFAM" id="SSF50993">
    <property type="entry name" value="Peptidase/esterase 'gauge' domain"/>
    <property type="match status" value="1"/>
</dbReference>
<dbReference type="PANTHER" id="PTHR42881">
    <property type="entry name" value="PROLYL ENDOPEPTIDASE"/>
    <property type="match status" value="1"/>
</dbReference>
<dbReference type="InterPro" id="IPR001375">
    <property type="entry name" value="Peptidase_S9_cat"/>
</dbReference>
<protein>
    <recommendedName>
        <fullName evidence="2">prolyl oligopeptidase</fullName>
        <ecNumber evidence="2">3.4.21.26</ecNumber>
    </recommendedName>
</protein>